<gene>
    <name evidence="3" type="ORF">SEMRO_1814_G299340.1</name>
</gene>
<name>A0A9N8EWJ3_9STRA</name>
<dbReference type="Gene3D" id="1.10.510.10">
    <property type="entry name" value="Transferase(Phosphotransferase) domain 1"/>
    <property type="match status" value="2"/>
</dbReference>
<keyword evidence="3" id="KW-0418">Kinase</keyword>
<feature type="compositionally biased region" description="Polar residues" evidence="1">
    <location>
        <begin position="24"/>
        <end position="36"/>
    </location>
</feature>
<dbReference type="Proteomes" id="UP001153069">
    <property type="component" value="Unassembled WGS sequence"/>
</dbReference>
<dbReference type="Pfam" id="PF00069">
    <property type="entry name" value="Pkinase"/>
    <property type="match status" value="1"/>
</dbReference>
<dbReference type="SMART" id="SM00220">
    <property type="entry name" value="S_TKc"/>
    <property type="match status" value="1"/>
</dbReference>
<comment type="caution">
    <text evidence="3">The sequence shown here is derived from an EMBL/GenBank/DDBJ whole genome shotgun (WGS) entry which is preliminary data.</text>
</comment>
<protein>
    <submittedName>
        <fullName evidence="3">Protein kinase kinase kinase</fullName>
    </submittedName>
</protein>
<feature type="compositionally biased region" description="Basic and acidic residues" evidence="1">
    <location>
        <begin position="530"/>
        <end position="565"/>
    </location>
</feature>
<dbReference type="PROSITE" id="PS50011">
    <property type="entry name" value="PROTEIN_KINASE_DOM"/>
    <property type="match status" value="1"/>
</dbReference>
<dbReference type="AlphaFoldDB" id="A0A9N8EWJ3"/>
<dbReference type="InterPro" id="IPR051681">
    <property type="entry name" value="Ser/Thr_Kinases-Pseudokinases"/>
</dbReference>
<feature type="compositionally biased region" description="Basic and acidic residues" evidence="1">
    <location>
        <begin position="605"/>
        <end position="625"/>
    </location>
</feature>
<feature type="region of interest" description="Disordered" evidence="1">
    <location>
        <begin position="484"/>
        <end position="516"/>
    </location>
</feature>
<evidence type="ECO:0000259" key="2">
    <source>
        <dbReference type="PROSITE" id="PS50011"/>
    </source>
</evidence>
<evidence type="ECO:0000256" key="1">
    <source>
        <dbReference type="SAM" id="MobiDB-lite"/>
    </source>
</evidence>
<dbReference type="SUPFAM" id="SSF56112">
    <property type="entry name" value="Protein kinase-like (PK-like)"/>
    <property type="match status" value="1"/>
</dbReference>
<dbReference type="EMBL" id="CAICTM010001812">
    <property type="protein sequence ID" value="CAB9526349.1"/>
    <property type="molecule type" value="Genomic_DNA"/>
</dbReference>
<dbReference type="InterPro" id="IPR000719">
    <property type="entry name" value="Prot_kinase_dom"/>
</dbReference>
<keyword evidence="3" id="KW-0808">Transferase</keyword>
<dbReference type="GO" id="GO:0004674">
    <property type="term" value="F:protein serine/threonine kinase activity"/>
    <property type="evidence" value="ECO:0007669"/>
    <property type="project" value="TreeGrafter"/>
</dbReference>
<proteinExistence type="predicted"/>
<feature type="domain" description="Protein kinase" evidence="2">
    <location>
        <begin position="160"/>
        <end position="802"/>
    </location>
</feature>
<evidence type="ECO:0000313" key="4">
    <source>
        <dbReference type="Proteomes" id="UP001153069"/>
    </source>
</evidence>
<accession>A0A9N8EWJ3</accession>
<dbReference type="InterPro" id="IPR011009">
    <property type="entry name" value="Kinase-like_dom_sf"/>
</dbReference>
<feature type="region of interest" description="Disordered" evidence="1">
    <location>
        <begin position="1"/>
        <end position="68"/>
    </location>
</feature>
<feature type="region of interest" description="Disordered" evidence="1">
    <location>
        <begin position="646"/>
        <end position="691"/>
    </location>
</feature>
<dbReference type="PANTHER" id="PTHR44329">
    <property type="entry name" value="SERINE/THREONINE-PROTEIN KINASE TNNI3K-RELATED"/>
    <property type="match status" value="1"/>
</dbReference>
<feature type="region of interest" description="Disordered" evidence="1">
    <location>
        <begin position="528"/>
        <end position="629"/>
    </location>
</feature>
<feature type="region of interest" description="Disordered" evidence="1">
    <location>
        <begin position="82"/>
        <end position="109"/>
    </location>
</feature>
<dbReference type="OrthoDB" id="5979581at2759"/>
<sequence length="914" mass="102859">MVVSLAAQGPEPGSLTFKGMSSPYHRTQTPSSSSTDPEAAPATKQQSSAPSASTSIKRMNTDERKRSSLAGMATLARVMTKLSNKVDASRNRLRNSSRSAGAHGEQMRRAALSARRTRSFFNDPQARLKAVLSPETAPFLSSRLNQLMPTQVYRLQDFDFNLNKVLEDGEFYQTHEAVFSRQRSNPQSRKHPYRIKFIHQTVIGQSDEDEVALERAATKMMTEGLYLAHLSHLNIIKLRGVNSGGLSSLQHEQPENFFFLTDRLGETLPQRLETWKKWATALEKMERRRRNRAKYPAPLVPKTGESSAQTILRDKSIRTYPEDVIVLKTNYALQILHALSYLHERRIVVRELRPEAIGFCAYPHHHTVQLIDLTSCREIPKEQTSIPPEPDWQSALRPNMRTLIMPDVSHATNESSRCLSPVAEDDNHMEGFEIIHNPIQTADFTITTIGGGQYSRGLDDSASVGQSVDGSSLASMSTAARHLKTVTEEESSPQRIVLLTSSNKQSSDTSLRSSLNVEDLMMQDVSMMSTDEHGSQRRLRTEESSATKALQRDPPKPNNNNKKESLGGTGSGNERRKNMRPSFLTAERQFSLHSLAPDTTTSDEDSQRPDDTENSEKQTDGDKVPASDSTFMSALGHATWNPSRFAAVEDDESTTNDEARSLPPRAADSMMDHHHTEDKSSGSTNTHHDGNVFGVRTTVMARRYIAPELFGGIKGAKQEGYDTQADIYSWAMIFTELLTENRPYSSRQLTRDWHRVVAGKLRPNIQKYHYPRVVKGVVEQAWQARPDKRGTAEQLSKSMERILLMLEGRSKPWDKSAKEKEEFQREKNTTGNALDLLRKSSAEDVAVRNKAPTLPERASKYKRWMAREPQMWTDLWDPRSKRSQGDEEDIMAEIQGEKQGLFAKKLKQKATPGI</sequence>
<feature type="compositionally biased region" description="Polar residues" evidence="1">
    <location>
        <begin position="43"/>
        <end position="58"/>
    </location>
</feature>
<organism evidence="3 4">
    <name type="scientific">Seminavis robusta</name>
    <dbReference type="NCBI Taxonomy" id="568900"/>
    <lineage>
        <taxon>Eukaryota</taxon>
        <taxon>Sar</taxon>
        <taxon>Stramenopiles</taxon>
        <taxon>Ochrophyta</taxon>
        <taxon>Bacillariophyta</taxon>
        <taxon>Bacillariophyceae</taxon>
        <taxon>Bacillariophycidae</taxon>
        <taxon>Naviculales</taxon>
        <taxon>Naviculaceae</taxon>
        <taxon>Seminavis</taxon>
    </lineage>
</organism>
<keyword evidence="4" id="KW-1185">Reference proteome</keyword>
<feature type="compositionally biased region" description="Polar residues" evidence="1">
    <location>
        <begin position="499"/>
        <end position="516"/>
    </location>
</feature>
<feature type="compositionally biased region" description="Basic and acidic residues" evidence="1">
    <location>
        <begin position="670"/>
        <end position="690"/>
    </location>
</feature>
<dbReference type="GO" id="GO:0005524">
    <property type="term" value="F:ATP binding"/>
    <property type="evidence" value="ECO:0007669"/>
    <property type="project" value="InterPro"/>
</dbReference>
<evidence type="ECO:0000313" key="3">
    <source>
        <dbReference type="EMBL" id="CAB9526349.1"/>
    </source>
</evidence>
<reference evidence="3" key="1">
    <citation type="submission" date="2020-06" db="EMBL/GenBank/DDBJ databases">
        <authorList>
            <consortium name="Plant Systems Biology data submission"/>
        </authorList>
    </citation>
    <scope>NUCLEOTIDE SEQUENCE</scope>
    <source>
        <strain evidence="3">D6</strain>
    </source>
</reference>